<dbReference type="Proteomes" id="UP000095300">
    <property type="component" value="Unassembled WGS sequence"/>
</dbReference>
<accession>A0A1I8NRK6</accession>
<name>A0A1I8NRK6_STOCA</name>
<organism evidence="2 3">
    <name type="scientific">Stomoxys calcitrans</name>
    <name type="common">Stable fly</name>
    <name type="synonym">Conops calcitrans</name>
    <dbReference type="NCBI Taxonomy" id="35570"/>
    <lineage>
        <taxon>Eukaryota</taxon>
        <taxon>Metazoa</taxon>
        <taxon>Ecdysozoa</taxon>
        <taxon>Arthropoda</taxon>
        <taxon>Hexapoda</taxon>
        <taxon>Insecta</taxon>
        <taxon>Pterygota</taxon>
        <taxon>Neoptera</taxon>
        <taxon>Endopterygota</taxon>
        <taxon>Diptera</taxon>
        <taxon>Brachycera</taxon>
        <taxon>Muscomorpha</taxon>
        <taxon>Muscoidea</taxon>
        <taxon>Muscidae</taxon>
        <taxon>Stomoxys</taxon>
    </lineage>
</organism>
<feature type="region of interest" description="Disordered" evidence="1">
    <location>
        <begin position="142"/>
        <end position="234"/>
    </location>
</feature>
<dbReference type="VEuPathDB" id="VectorBase:SCAU001406"/>
<reference evidence="2" key="1">
    <citation type="submission" date="2020-05" db="UniProtKB">
        <authorList>
            <consortium name="EnsemblMetazoa"/>
        </authorList>
    </citation>
    <scope>IDENTIFICATION</scope>
    <source>
        <strain evidence="2">USDA</strain>
    </source>
</reference>
<feature type="compositionally biased region" description="Low complexity" evidence="1">
    <location>
        <begin position="160"/>
        <end position="169"/>
    </location>
</feature>
<feature type="compositionally biased region" description="Polar residues" evidence="1">
    <location>
        <begin position="142"/>
        <end position="159"/>
    </location>
</feature>
<dbReference type="AlphaFoldDB" id="A0A1I8NRK6"/>
<proteinExistence type="predicted"/>
<keyword evidence="3" id="KW-1185">Reference proteome</keyword>
<gene>
    <name evidence="2" type="primary">106088105</name>
</gene>
<dbReference type="EnsemblMetazoa" id="SCAU001406-RA">
    <property type="protein sequence ID" value="SCAU001406-PA"/>
    <property type="gene ID" value="SCAU001406"/>
</dbReference>
<protein>
    <submittedName>
        <fullName evidence="2">Uncharacterized protein</fullName>
    </submittedName>
</protein>
<evidence type="ECO:0000313" key="3">
    <source>
        <dbReference type="Proteomes" id="UP000095300"/>
    </source>
</evidence>
<evidence type="ECO:0000313" key="2">
    <source>
        <dbReference type="EnsemblMetazoa" id="SCAU001406-PA"/>
    </source>
</evidence>
<sequence length="298" mass="31063">MANSKKRGALTTFVATKWKTPNITPVITTTNCNNHANCCQHNTTFNKQYRANSCSTHISSMSCEGGRGFDSSCPEPRHRHNSGIISFITNSITTITTTAAAIATATATATISNSSTLGNIWNRGSPLPSSTVADFRVNSATSSATKVATGSRNAQSNGDTTTTTTSSSTFDSMTKPTTIVIASESETASPTSRGMTFPTFGPSTVSTTITAPSPSTSSSTTTKTPSSSSSSSCGRRQNFVATIPLKCLVAHSSLRMSIADGVYIDDDDDDDGGDGGRVPNVGRSLASFLLCLYSLAEN</sequence>
<evidence type="ECO:0000256" key="1">
    <source>
        <dbReference type="SAM" id="MobiDB-lite"/>
    </source>
</evidence>
<feature type="compositionally biased region" description="Low complexity" evidence="1">
    <location>
        <begin position="202"/>
        <end position="232"/>
    </location>
</feature>
<feature type="compositionally biased region" description="Polar residues" evidence="1">
    <location>
        <begin position="184"/>
        <end position="194"/>
    </location>
</feature>